<gene>
    <name evidence="1" type="ORF">VITISV_024160</name>
</gene>
<proteinExistence type="predicted"/>
<dbReference type="EMBL" id="AM465052">
    <property type="protein sequence ID" value="CAN79103.1"/>
    <property type="molecule type" value="Genomic_DNA"/>
</dbReference>
<accession>A5BMW6</accession>
<evidence type="ECO:0000313" key="1">
    <source>
        <dbReference type="EMBL" id="CAN79103.1"/>
    </source>
</evidence>
<reference evidence="1" key="1">
    <citation type="journal article" date="2007" name="PLoS ONE">
        <title>The first genome sequence of an elite grapevine cultivar (Pinot noir Vitis vinifera L.): coping with a highly heterozygous genome.</title>
        <authorList>
            <person name="Velasco R."/>
            <person name="Zharkikh A."/>
            <person name="Troggio M."/>
            <person name="Cartwright D.A."/>
            <person name="Cestaro A."/>
            <person name="Pruss D."/>
            <person name="Pindo M."/>
            <person name="FitzGerald L.M."/>
            <person name="Vezzulli S."/>
            <person name="Reid J."/>
            <person name="Malacarne G."/>
            <person name="Iliev D."/>
            <person name="Coppola G."/>
            <person name="Wardell B."/>
            <person name="Micheletti D."/>
            <person name="Macalma T."/>
            <person name="Facci M."/>
            <person name="Mitchell J.T."/>
            <person name="Perazzolli M."/>
            <person name="Eldredge G."/>
            <person name="Gatto P."/>
            <person name="Oyzerski R."/>
            <person name="Moretto M."/>
            <person name="Gutin N."/>
            <person name="Stefanini M."/>
            <person name="Chen Y."/>
            <person name="Segala C."/>
            <person name="Davenport C."/>
            <person name="Dematte L."/>
            <person name="Mraz A."/>
            <person name="Battilana J."/>
            <person name="Stormo K."/>
            <person name="Costa F."/>
            <person name="Tao Q."/>
            <person name="Si-Ammour A."/>
            <person name="Harkins T."/>
            <person name="Lackey A."/>
            <person name="Perbost C."/>
            <person name="Taillon B."/>
            <person name="Stella A."/>
            <person name="Solovyev V."/>
            <person name="Fawcett J.A."/>
            <person name="Sterck L."/>
            <person name="Vandepoele K."/>
            <person name="Grando S.M."/>
            <person name="Toppo S."/>
            <person name="Moser C."/>
            <person name="Lanchbury J."/>
            <person name="Bogden R."/>
            <person name="Skolnick M."/>
            <person name="Sgaramella V."/>
            <person name="Bhatnagar S.K."/>
            <person name="Fontana P."/>
            <person name="Gutin A."/>
            <person name="Van de Peer Y."/>
            <person name="Salamini F."/>
            <person name="Viola R."/>
        </authorList>
    </citation>
    <scope>NUCLEOTIDE SEQUENCE</scope>
</reference>
<dbReference type="AlphaFoldDB" id="A5BMW6"/>
<sequence length="152" mass="17278">MANEGALALELEAFIPWRGYKLRDSKSDGCQRPSGDRCLLMKVGYTKGENADQDLQELINKIDQSPDAENELEKAMGIEAFSIFTDKVKDVSCTQPTLFCGETFLYCCTGFLDFNMAVSKSWYHKWDNCAAVFDLLKKHSHSIKMFDNLNIR</sequence>
<protein>
    <submittedName>
        <fullName evidence="1">Uncharacterized protein</fullName>
    </submittedName>
</protein>
<name>A5BMW6_VITVI</name>
<organism evidence="1">
    <name type="scientific">Vitis vinifera</name>
    <name type="common">Grape</name>
    <dbReference type="NCBI Taxonomy" id="29760"/>
    <lineage>
        <taxon>Eukaryota</taxon>
        <taxon>Viridiplantae</taxon>
        <taxon>Streptophyta</taxon>
        <taxon>Embryophyta</taxon>
        <taxon>Tracheophyta</taxon>
        <taxon>Spermatophyta</taxon>
        <taxon>Magnoliopsida</taxon>
        <taxon>eudicotyledons</taxon>
        <taxon>Gunneridae</taxon>
        <taxon>Pentapetalae</taxon>
        <taxon>rosids</taxon>
        <taxon>Vitales</taxon>
        <taxon>Vitaceae</taxon>
        <taxon>Viteae</taxon>
        <taxon>Vitis</taxon>
    </lineage>
</organism>